<dbReference type="PANTHER" id="PTHR36513">
    <property type="entry name" value="ABC TRANSMEMBRANE TYPE-1 DOMAIN-CONTAINING PROTEIN"/>
    <property type="match status" value="1"/>
</dbReference>
<sequence>MKALTFFSLLLLIGSIAGCVANRDTTDRHVGIKLKPNYAVVNVFFGTDREENIGLDVKNRFGLEQGEIKYGTAKVSIPRDHRMGELEKPSILRLEFRENPEKHVVLLNISTRPKDKYFEELASKIRSSAKRSAFIFVHGYNVSFEEAAKRTAQISYDLAFEGAPVFYSWPSQGKIASYTIDKRNVEWAEVNLKAFLDDFLSRSSAQNVYLVAHSMGNLALTGAVVSLLDDKPEFRSQLTEIILTAPDIDADVFKRDIAPALLESKTPVTLYASSEDKALLASKEVHGHPRVGDSSERLVIVQGIETIDATGANTSFLGHSYFADTKSVLSDLFYLIRDGLRANQRFGLSVVNSPAGRYWKIKE</sequence>
<feature type="signal peptide" evidence="1">
    <location>
        <begin position="1"/>
        <end position="17"/>
    </location>
</feature>
<gene>
    <name evidence="2" type="ORF">BECKUNK1418G_GA0071005_101139</name>
    <name evidence="3" type="ORF">BECKUNK1418H_GA0071006_101238</name>
</gene>
<organism evidence="2">
    <name type="scientific">Candidatus Kentrum sp. UNK</name>
    <dbReference type="NCBI Taxonomy" id="2126344"/>
    <lineage>
        <taxon>Bacteria</taxon>
        <taxon>Pseudomonadati</taxon>
        <taxon>Pseudomonadota</taxon>
        <taxon>Gammaproteobacteria</taxon>
        <taxon>Candidatus Kentrum</taxon>
    </lineage>
</organism>
<dbReference type="InterPro" id="IPR010297">
    <property type="entry name" value="DUF900_hydrolase"/>
</dbReference>
<dbReference type="EMBL" id="CAADGD010000012">
    <property type="protein sequence ID" value="VFK69256.1"/>
    <property type="molecule type" value="Genomic_DNA"/>
</dbReference>
<protein>
    <submittedName>
        <fullName evidence="2">Esterase/lipase superfamily enzyme</fullName>
    </submittedName>
</protein>
<evidence type="ECO:0000256" key="1">
    <source>
        <dbReference type="SAM" id="SignalP"/>
    </source>
</evidence>
<accession>A0A451A308</accession>
<dbReference type="PANTHER" id="PTHR36513:SF1">
    <property type="entry name" value="TRANSMEMBRANE PROTEIN"/>
    <property type="match status" value="1"/>
</dbReference>
<dbReference type="AlphaFoldDB" id="A0A451A308"/>
<evidence type="ECO:0000313" key="3">
    <source>
        <dbReference type="EMBL" id="VFK69256.1"/>
    </source>
</evidence>
<reference evidence="2" key="1">
    <citation type="submission" date="2019-02" db="EMBL/GenBank/DDBJ databases">
        <authorList>
            <person name="Gruber-Vodicka R. H."/>
            <person name="Seah K. B. B."/>
        </authorList>
    </citation>
    <scope>NUCLEOTIDE SEQUENCE</scope>
    <source>
        <strain evidence="3">BECK_BY19</strain>
        <strain evidence="2">BECK_BY8</strain>
    </source>
</reference>
<dbReference type="Pfam" id="PF05990">
    <property type="entry name" value="DUF900"/>
    <property type="match status" value="1"/>
</dbReference>
<feature type="chain" id="PRO_5036113608" evidence="1">
    <location>
        <begin position="18"/>
        <end position="363"/>
    </location>
</feature>
<proteinExistence type="predicted"/>
<name>A0A451A308_9GAMM</name>
<dbReference type="PIRSF" id="PIRSF033909">
    <property type="entry name" value="UCP033909"/>
    <property type="match status" value="1"/>
</dbReference>
<evidence type="ECO:0000313" key="2">
    <source>
        <dbReference type="EMBL" id="VFK60414.1"/>
    </source>
</evidence>
<dbReference type="InterPro" id="IPR014586">
    <property type="entry name" value="UCP033909"/>
</dbReference>
<dbReference type="SUPFAM" id="SSF53474">
    <property type="entry name" value="alpha/beta-Hydrolases"/>
    <property type="match status" value="1"/>
</dbReference>
<dbReference type="Gene3D" id="3.40.50.1820">
    <property type="entry name" value="alpha/beta hydrolase"/>
    <property type="match status" value="1"/>
</dbReference>
<keyword evidence="1" id="KW-0732">Signal</keyword>
<dbReference type="EMBL" id="CAADFZ010000011">
    <property type="protein sequence ID" value="VFK60414.1"/>
    <property type="molecule type" value="Genomic_DNA"/>
</dbReference>
<dbReference type="InterPro" id="IPR029058">
    <property type="entry name" value="AB_hydrolase_fold"/>
</dbReference>
<dbReference type="PROSITE" id="PS51257">
    <property type="entry name" value="PROKAR_LIPOPROTEIN"/>
    <property type="match status" value="1"/>
</dbReference>